<dbReference type="InterPro" id="IPR002528">
    <property type="entry name" value="MATE_fam"/>
</dbReference>
<comment type="caution">
    <text evidence="11">The sequence shown here is derived from an EMBL/GenBank/DDBJ whole genome shotgun (WGS) entry which is preliminary data.</text>
</comment>
<evidence type="ECO:0000256" key="6">
    <source>
        <dbReference type="ARBA" id="ARBA00022989"/>
    </source>
</evidence>
<keyword evidence="7" id="KW-0406">Ion transport</keyword>
<feature type="transmembrane region" description="Helical" evidence="10">
    <location>
        <begin position="57"/>
        <end position="80"/>
    </location>
</feature>
<dbReference type="GO" id="GO:0006811">
    <property type="term" value="P:monoatomic ion transport"/>
    <property type="evidence" value="ECO:0007669"/>
    <property type="project" value="UniProtKB-KW"/>
</dbReference>
<dbReference type="GO" id="GO:0015297">
    <property type="term" value="F:antiporter activity"/>
    <property type="evidence" value="ECO:0007669"/>
    <property type="project" value="UniProtKB-KW"/>
</dbReference>
<feature type="transmembrane region" description="Helical" evidence="10">
    <location>
        <begin position="92"/>
        <end position="117"/>
    </location>
</feature>
<sequence length="446" mass="48290">MNRDLTVGDIRPAIWRFTLPLLGSMLFQQLYNIADSLVAGKFLGADALAAVGNSYEITLIFIAFAFGSNMGSSVIVSQYFGAGRRKEMKTAITTTFIAAFVLSIVLMALGIGFTDILLEAINTPPALLEMSALYLDIYIYGLLFLFFYNIATGIFTAMGDSRTPFIFLAISSTANIGADILFVTAFGMGVDGVAWATFICQGVSSILAVGALIIRLRKIGEEKEKAPLFSWTILMQITKVAVPSILQQSFVSVGNILIQSVINSFGTAVMAGYAASIKLNNMVITSITTIGNGISGFAAQNFGAGKLERVIKGRREGLLLSSVFSIIAFLLFVFLGRYILLLFMNSDAEAALNEGMRFLRIVAPFYVMIGVKIITDAVIRGSGDMIPFMISTFSDLILRVALAFILSALLNGAIGIWLSWPIGWAVGTLISCLFYRSGHWKKSKLI</sequence>
<protein>
    <recommendedName>
        <fullName evidence="9">Multidrug-efflux transporter</fullName>
    </recommendedName>
</protein>
<evidence type="ECO:0000256" key="1">
    <source>
        <dbReference type="ARBA" id="ARBA00004651"/>
    </source>
</evidence>
<keyword evidence="6 10" id="KW-1133">Transmembrane helix</keyword>
<dbReference type="InterPro" id="IPR050222">
    <property type="entry name" value="MATE_MdtK"/>
</dbReference>
<feature type="transmembrane region" description="Helical" evidence="10">
    <location>
        <begin position="256"/>
        <end position="275"/>
    </location>
</feature>
<dbReference type="GO" id="GO:0005886">
    <property type="term" value="C:plasma membrane"/>
    <property type="evidence" value="ECO:0007669"/>
    <property type="project" value="UniProtKB-SubCell"/>
</dbReference>
<keyword evidence="8 10" id="KW-0472">Membrane</keyword>
<name>A0A9D9I9N0_9SPIO</name>
<evidence type="ECO:0000256" key="9">
    <source>
        <dbReference type="ARBA" id="ARBA00031636"/>
    </source>
</evidence>
<keyword evidence="2" id="KW-0813">Transport</keyword>
<keyword evidence="5 10" id="KW-0812">Transmembrane</keyword>
<feature type="transmembrane region" description="Helical" evidence="10">
    <location>
        <begin position="318"/>
        <end position="341"/>
    </location>
</feature>
<dbReference type="CDD" id="cd13138">
    <property type="entry name" value="MATE_yoeA_like"/>
    <property type="match status" value="1"/>
</dbReference>
<comment type="subcellular location">
    <subcellularLocation>
        <location evidence="1">Cell membrane</location>
        <topology evidence="1">Multi-pass membrane protein</topology>
    </subcellularLocation>
</comment>
<feature type="transmembrane region" description="Helical" evidence="10">
    <location>
        <begin position="193"/>
        <end position="216"/>
    </location>
</feature>
<dbReference type="GO" id="GO:0042910">
    <property type="term" value="F:xenobiotic transmembrane transporter activity"/>
    <property type="evidence" value="ECO:0007669"/>
    <property type="project" value="InterPro"/>
</dbReference>
<keyword evidence="3" id="KW-0050">Antiport</keyword>
<evidence type="ECO:0000256" key="10">
    <source>
        <dbReference type="SAM" id="Phobius"/>
    </source>
</evidence>
<evidence type="ECO:0000256" key="5">
    <source>
        <dbReference type="ARBA" id="ARBA00022692"/>
    </source>
</evidence>
<feature type="transmembrane region" description="Helical" evidence="10">
    <location>
        <begin position="165"/>
        <end position="187"/>
    </location>
</feature>
<reference evidence="11" key="2">
    <citation type="journal article" date="2021" name="PeerJ">
        <title>Extensive microbial diversity within the chicken gut microbiome revealed by metagenomics and culture.</title>
        <authorList>
            <person name="Gilroy R."/>
            <person name="Ravi A."/>
            <person name="Getino M."/>
            <person name="Pursley I."/>
            <person name="Horton D.L."/>
            <person name="Alikhan N.F."/>
            <person name="Baker D."/>
            <person name="Gharbi K."/>
            <person name="Hall N."/>
            <person name="Watson M."/>
            <person name="Adriaenssens E.M."/>
            <person name="Foster-Nyarko E."/>
            <person name="Jarju S."/>
            <person name="Secka A."/>
            <person name="Antonio M."/>
            <person name="Oren A."/>
            <person name="Chaudhuri R.R."/>
            <person name="La Ragione R."/>
            <person name="Hildebrand F."/>
            <person name="Pallen M.J."/>
        </authorList>
    </citation>
    <scope>NUCLEOTIDE SEQUENCE</scope>
    <source>
        <strain evidence="11">14700</strain>
    </source>
</reference>
<dbReference type="PANTHER" id="PTHR43298">
    <property type="entry name" value="MULTIDRUG RESISTANCE PROTEIN NORM-RELATED"/>
    <property type="match status" value="1"/>
</dbReference>
<feature type="transmembrane region" description="Helical" evidence="10">
    <location>
        <begin position="137"/>
        <end position="158"/>
    </location>
</feature>
<reference evidence="11" key="1">
    <citation type="submission" date="2020-10" db="EMBL/GenBank/DDBJ databases">
        <authorList>
            <person name="Gilroy R."/>
        </authorList>
    </citation>
    <scope>NUCLEOTIDE SEQUENCE</scope>
    <source>
        <strain evidence="11">14700</strain>
    </source>
</reference>
<proteinExistence type="predicted"/>
<organism evidence="11 12">
    <name type="scientific">Candidatus Ornithospirochaeta stercoravium</name>
    <dbReference type="NCBI Taxonomy" id="2840897"/>
    <lineage>
        <taxon>Bacteria</taxon>
        <taxon>Pseudomonadati</taxon>
        <taxon>Spirochaetota</taxon>
        <taxon>Spirochaetia</taxon>
        <taxon>Spirochaetales</taxon>
        <taxon>Spirochaetaceae</taxon>
        <taxon>Spirochaetaceae incertae sedis</taxon>
        <taxon>Candidatus Ornithospirochaeta</taxon>
    </lineage>
</organism>
<keyword evidence="4" id="KW-1003">Cell membrane</keyword>
<feature type="transmembrane region" description="Helical" evidence="10">
    <location>
        <begin position="361"/>
        <end position="379"/>
    </location>
</feature>
<dbReference type="PANTHER" id="PTHR43298:SF2">
    <property type="entry name" value="FMN_FAD EXPORTER YEEO-RELATED"/>
    <property type="match status" value="1"/>
</dbReference>
<dbReference type="EMBL" id="JADIMF010000034">
    <property type="protein sequence ID" value="MBO8468593.1"/>
    <property type="molecule type" value="Genomic_DNA"/>
</dbReference>
<gene>
    <name evidence="11" type="ORF">IAA72_02260</name>
</gene>
<evidence type="ECO:0000256" key="8">
    <source>
        <dbReference type="ARBA" id="ARBA00023136"/>
    </source>
</evidence>
<dbReference type="Pfam" id="PF01554">
    <property type="entry name" value="MatE"/>
    <property type="match status" value="2"/>
</dbReference>
<dbReference type="Proteomes" id="UP000810292">
    <property type="component" value="Unassembled WGS sequence"/>
</dbReference>
<evidence type="ECO:0000313" key="12">
    <source>
        <dbReference type="Proteomes" id="UP000810292"/>
    </source>
</evidence>
<dbReference type="InterPro" id="IPR048279">
    <property type="entry name" value="MdtK-like"/>
</dbReference>
<feature type="transmembrane region" description="Helical" evidence="10">
    <location>
        <begin position="386"/>
        <end position="410"/>
    </location>
</feature>
<dbReference type="AlphaFoldDB" id="A0A9D9I9N0"/>
<dbReference type="NCBIfam" id="TIGR00797">
    <property type="entry name" value="matE"/>
    <property type="match status" value="1"/>
</dbReference>
<dbReference type="PIRSF" id="PIRSF006603">
    <property type="entry name" value="DinF"/>
    <property type="match status" value="1"/>
</dbReference>
<feature type="transmembrane region" description="Helical" evidence="10">
    <location>
        <begin position="416"/>
        <end position="435"/>
    </location>
</feature>
<evidence type="ECO:0000256" key="3">
    <source>
        <dbReference type="ARBA" id="ARBA00022449"/>
    </source>
</evidence>
<evidence type="ECO:0000313" key="11">
    <source>
        <dbReference type="EMBL" id="MBO8468593.1"/>
    </source>
</evidence>
<feature type="transmembrane region" description="Helical" evidence="10">
    <location>
        <begin position="228"/>
        <end position="250"/>
    </location>
</feature>
<accession>A0A9D9I9N0</accession>
<evidence type="ECO:0000256" key="4">
    <source>
        <dbReference type="ARBA" id="ARBA00022475"/>
    </source>
</evidence>
<evidence type="ECO:0000256" key="7">
    <source>
        <dbReference type="ARBA" id="ARBA00023065"/>
    </source>
</evidence>
<evidence type="ECO:0000256" key="2">
    <source>
        <dbReference type="ARBA" id="ARBA00022448"/>
    </source>
</evidence>